<protein>
    <submittedName>
        <fullName evidence="1">Uncharacterized protein</fullName>
    </submittedName>
</protein>
<keyword evidence="2" id="KW-1185">Reference proteome</keyword>
<evidence type="ECO:0000313" key="2">
    <source>
        <dbReference type="Proteomes" id="UP000054985"/>
    </source>
</evidence>
<dbReference type="EMBL" id="LNYN01000014">
    <property type="protein sequence ID" value="KTD35369.1"/>
    <property type="molecule type" value="Genomic_DNA"/>
</dbReference>
<gene>
    <name evidence="1" type="ORF">Lmor_0816</name>
</gene>
<accession>A0ABR5RE29</accession>
<evidence type="ECO:0000313" key="1">
    <source>
        <dbReference type="EMBL" id="KTD35369.1"/>
    </source>
</evidence>
<name>A0ABR5RE29_9GAMM</name>
<proteinExistence type="predicted"/>
<dbReference type="Proteomes" id="UP000054985">
    <property type="component" value="Unassembled WGS sequence"/>
</dbReference>
<reference evidence="1 2" key="1">
    <citation type="submission" date="2015-11" db="EMBL/GenBank/DDBJ databases">
        <title>Genomic analysis of 38 Legionella species identifies large and diverse effector repertoires.</title>
        <authorList>
            <person name="Burstein D."/>
            <person name="Amaro F."/>
            <person name="Zusman T."/>
            <person name="Lifshitz Z."/>
            <person name="Cohen O."/>
            <person name="Gilbert J.A."/>
            <person name="Pupko T."/>
            <person name="Shuman H.A."/>
            <person name="Segal G."/>
        </authorList>
    </citation>
    <scope>NUCLEOTIDE SEQUENCE [LARGE SCALE GENOMIC DNA]</scope>
    <source>
        <strain evidence="1 2">ATCC 43877</strain>
    </source>
</reference>
<organism evidence="1 2">
    <name type="scientific">Legionella moravica</name>
    <dbReference type="NCBI Taxonomy" id="39962"/>
    <lineage>
        <taxon>Bacteria</taxon>
        <taxon>Pseudomonadati</taxon>
        <taxon>Pseudomonadota</taxon>
        <taxon>Gammaproteobacteria</taxon>
        <taxon>Legionellales</taxon>
        <taxon>Legionellaceae</taxon>
        <taxon>Legionella</taxon>
    </lineage>
</organism>
<comment type="caution">
    <text evidence="1">The sequence shown here is derived from an EMBL/GenBank/DDBJ whole genome shotgun (WGS) entry which is preliminary data.</text>
</comment>
<sequence>MLVQHHLQEIPDYVRNDFPEAIKTSHARSLGSVDNSSFDVPRLVRGIQFTLYRRNIFLFCAQSIDSANKSRKVGLNIMKCQQPESISRNIYS</sequence>